<name>A0A2T3IUQ0_9GAMM</name>
<reference evidence="2 3" key="1">
    <citation type="submission" date="2018-03" db="EMBL/GenBank/DDBJ databases">
        <title>Whole genome sequencing of Histamine producing bacteria.</title>
        <authorList>
            <person name="Butler K."/>
        </authorList>
    </citation>
    <scope>NUCLEOTIDE SEQUENCE [LARGE SCALE GENOMIC DNA]</scope>
    <source>
        <strain evidence="2 3">JCM 13586</strain>
    </source>
</reference>
<comment type="caution">
    <text evidence="2">The sequence shown here is derived from an EMBL/GenBank/DDBJ whole genome shotgun (WGS) entry which is preliminary data.</text>
</comment>
<dbReference type="RefSeq" id="WP_107350612.1">
    <property type="nucleotide sequence ID" value="NZ_PYMH01000011.1"/>
</dbReference>
<feature type="transmembrane region" description="Helical" evidence="1">
    <location>
        <begin position="38"/>
        <end position="61"/>
    </location>
</feature>
<evidence type="ECO:0000256" key="1">
    <source>
        <dbReference type="SAM" id="Phobius"/>
    </source>
</evidence>
<accession>A0A2T3IUQ0</accession>
<evidence type="ECO:0000313" key="2">
    <source>
        <dbReference type="EMBL" id="PSU32108.1"/>
    </source>
</evidence>
<keyword evidence="3" id="KW-1185">Reference proteome</keyword>
<proteinExistence type="predicted"/>
<dbReference type="AlphaFoldDB" id="A0A2T3IUQ0"/>
<dbReference type="Proteomes" id="UP000241222">
    <property type="component" value="Unassembled WGS sequence"/>
</dbReference>
<dbReference type="EMBL" id="PYMH01000011">
    <property type="protein sequence ID" value="PSU32108.1"/>
    <property type="molecule type" value="Genomic_DNA"/>
</dbReference>
<evidence type="ECO:0000313" key="3">
    <source>
        <dbReference type="Proteomes" id="UP000241222"/>
    </source>
</evidence>
<keyword evidence="1" id="KW-1133">Transmembrane helix</keyword>
<sequence length="67" mass="7246">MSVASYLLFCLLGLLTMLLVQGLEAILLLLGAADVSALSSHLASWLLIDSIWLAVIAIGLYHQYSKQ</sequence>
<gene>
    <name evidence="2" type="ORF">C9I99_20065</name>
</gene>
<organism evidence="2 3">
    <name type="scientific">Photobacterium lutimaris</name>
    <dbReference type="NCBI Taxonomy" id="388278"/>
    <lineage>
        <taxon>Bacteria</taxon>
        <taxon>Pseudomonadati</taxon>
        <taxon>Pseudomonadota</taxon>
        <taxon>Gammaproteobacteria</taxon>
        <taxon>Vibrionales</taxon>
        <taxon>Vibrionaceae</taxon>
        <taxon>Photobacterium</taxon>
    </lineage>
</organism>
<keyword evidence="1" id="KW-0472">Membrane</keyword>
<protein>
    <submittedName>
        <fullName evidence="2">Uncharacterized protein</fullName>
    </submittedName>
</protein>
<keyword evidence="1" id="KW-0812">Transmembrane</keyword>